<feature type="compositionally biased region" description="Basic and acidic residues" evidence="1">
    <location>
        <begin position="13"/>
        <end position="46"/>
    </location>
</feature>
<reference evidence="3" key="1">
    <citation type="journal article" date="2019" name="Int. J. Syst. Evol. Microbiol.">
        <title>The Global Catalogue of Microorganisms (GCM) 10K type strain sequencing project: providing services to taxonomists for standard genome sequencing and annotation.</title>
        <authorList>
            <consortium name="The Broad Institute Genomics Platform"/>
            <consortium name="The Broad Institute Genome Sequencing Center for Infectious Disease"/>
            <person name="Wu L."/>
            <person name="Ma J."/>
        </authorList>
    </citation>
    <scope>NUCLEOTIDE SEQUENCE [LARGE SCALE GENOMIC DNA]</scope>
    <source>
        <strain evidence="3">CGMCC 4.7283</strain>
    </source>
</reference>
<evidence type="ECO:0000313" key="3">
    <source>
        <dbReference type="Proteomes" id="UP001595973"/>
    </source>
</evidence>
<dbReference type="RefSeq" id="WP_380718360.1">
    <property type="nucleotide sequence ID" value="NZ_JBHSGI010000024.1"/>
</dbReference>
<name>A0ABV9KIC7_9RHOB</name>
<evidence type="ECO:0000313" key="2">
    <source>
        <dbReference type="EMBL" id="MFC4669910.1"/>
    </source>
</evidence>
<feature type="compositionally biased region" description="Basic residues" evidence="1">
    <location>
        <begin position="64"/>
        <end position="76"/>
    </location>
</feature>
<dbReference type="Proteomes" id="UP001595973">
    <property type="component" value="Unassembled WGS sequence"/>
</dbReference>
<gene>
    <name evidence="2" type="ORF">ACFO5X_15200</name>
</gene>
<evidence type="ECO:0000256" key="1">
    <source>
        <dbReference type="SAM" id="MobiDB-lite"/>
    </source>
</evidence>
<dbReference type="EMBL" id="JBHSGI010000024">
    <property type="protein sequence ID" value="MFC4669910.1"/>
    <property type="molecule type" value="Genomic_DNA"/>
</dbReference>
<organism evidence="2 3">
    <name type="scientific">Seohaeicola nanhaiensis</name>
    <dbReference type="NCBI Taxonomy" id="1387282"/>
    <lineage>
        <taxon>Bacteria</taxon>
        <taxon>Pseudomonadati</taxon>
        <taxon>Pseudomonadota</taxon>
        <taxon>Alphaproteobacteria</taxon>
        <taxon>Rhodobacterales</taxon>
        <taxon>Roseobacteraceae</taxon>
        <taxon>Seohaeicola</taxon>
    </lineage>
</organism>
<sequence>MARLSKTTLFKDVPQRSETPMDKTTRAAKEILDHEKEVREGKTDRLRKARLAHEAATPSEPPKKATRKKPAAKADK</sequence>
<keyword evidence="3" id="KW-1185">Reference proteome</keyword>
<comment type="caution">
    <text evidence="2">The sequence shown here is derived from an EMBL/GenBank/DDBJ whole genome shotgun (WGS) entry which is preliminary data.</text>
</comment>
<proteinExistence type="predicted"/>
<protein>
    <submittedName>
        <fullName evidence="2">Uncharacterized protein</fullName>
    </submittedName>
</protein>
<feature type="region of interest" description="Disordered" evidence="1">
    <location>
        <begin position="1"/>
        <end position="76"/>
    </location>
</feature>
<accession>A0ABV9KIC7</accession>